<dbReference type="Pfam" id="PF26640">
    <property type="entry name" value="DUF8212"/>
    <property type="match status" value="1"/>
</dbReference>
<gene>
    <name evidence="2" type="ORF">NA56DRAFT_705105</name>
</gene>
<protein>
    <recommendedName>
        <fullName evidence="1">DUF8212 domain-containing protein</fullName>
    </recommendedName>
</protein>
<dbReference type="InterPro" id="IPR058525">
    <property type="entry name" value="DUF8212"/>
</dbReference>
<reference evidence="2 3" key="1">
    <citation type="submission" date="2016-05" db="EMBL/GenBank/DDBJ databases">
        <title>A degradative enzymes factory behind the ericoid mycorrhizal symbiosis.</title>
        <authorList>
            <consortium name="DOE Joint Genome Institute"/>
            <person name="Martino E."/>
            <person name="Morin E."/>
            <person name="Grelet G."/>
            <person name="Kuo A."/>
            <person name="Kohler A."/>
            <person name="Daghino S."/>
            <person name="Barry K."/>
            <person name="Choi C."/>
            <person name="Cichocki N."/>
            <person name="Clum A."/>
            <person name="Copeland A."/>
            <person name="Hainaut M."/>
            <person name="Haridas S."/>
            <person name="Labutti K."/>
            <person name="Lindquist E."/>
            <person name="Lipzen A."/>
            <person name="Khouja H.-R."/>
            <person name="Murat C."/>
            <person name="Ohm R."/>
            <person name="Olson A."/>
            <person name="Spatafora J."/>
            <person name="Veneault-Fourrey C."/>
            <person name="Henrissat B."/>
            <person name="Grigoriev I."/>
            <person name="Martin F."/>
            <person name="Perotto S."/>
        </authorList>
    </citation>
    <scope>NUCLEOTIDE SEQUENCE [LARGE SCALE GENOMIC DNA]</scope>
    <source>
        <strain evidence="2 3">UAMH 7357</strain>
    </source>
</reference>
<dbReference type="Proteomes" id="UP000235672">
    <property type="component" value="Unassembled WGS sequence"/>
</dbReference>
<evidence type="ECO:0000313" key="2">
    <source>
        <dbReference type="EMBL" id="PMD19874.1"/>
    </source>
</evidence>
<keyword evidence="3" id="KW-1185">Reference proteome</keyword>
<name>A0A2J6Q100_9HELO</name>
<dbReference type="PANTHER" id="PTHR10622">
    <property type="entry name" value="HET DOMAIN-CONTAINING PROTEIN"/>
    <property type="match status" value="1"/>
</dbReference>
<sequence>MEDVHSEEDFSRSRWFTRGWTLQELIAPSIVEFYTLEWIEIVSSRGQLSDGQINVASRMSWASQRDTTRIEDEAYCLMWLFGINMPLLYGEGHRAFHRLQEETMKIHEDYTLFAWANPGASIAGHCNPADSLTSYHSDGILAESPRYFSKKKWSEPWWLYSQLYPSIMSTALGNEDLKHSITGWQFMQQLPTITSRGLSISLPLRLPARFWDGMNLLDNYPSNGSKSKQTRTAPSWNQFYCAKNILRELIRMSSFSTAFVTTTKF</sequence>
<accession>A0A2J6Q100</accession>
<feature type="domain" description="DUF8212" evidence="1">
    <location>
        <begin position="94"/>
        <end position="131"/>
    </location>
</feature>
<dbReference type="PANTHER" id="PTHR10622:SF10">
    <property type="entry name" value="HET DOMAIN-CONTAINING PROTEIN"/>
    <property type="match status" value="1"/>
</dbReference>
<dbReference type="STRING" id="1745343.A0A2J6Q100"/>
<organism evidence="2 3">
    <name type="scientific">Hyaloscypha hepaticicola</name>
    <dbReference type="NCBI Taxonomy" id="2082293"/>
    <lineage>
        <taxon>Eukaryota</taxon>
        <taxon>Fungi</taxon>
        <taxon>Dikarya</taxon>
        <taxon>Ascomycota</taxon>
        <taxon>Pezizomycotina</taxon>
        <taxon>Leotiomycetes</taxon>
        <taxon>Helotiales</taxon>
        <taxon>Hyaloscyphaceae</taxon>
        <taxon>Hyaloscypha</taxon>
    </lineage>
</organism>
<dbReference type="OrthoDB" id="3562304at2759"/>
<proteinExistence type="predicted"/>
<evidence type="ECO:0000259" key="1">
    <source>
        <dbReference type="Pfam" id="PF26640"/>
    </source>
</evidence>
<dbReference type="EMBL" id="KZ613487">
    <property type="protein sequence ID" value="PMD19874.1"/>
    <property type="molecule type" value="Genomic_DNA"/>
</dbReference>
<dbReference type="AlphaFoldDB" id="A0A2J6Q100"/>
<evidence type="ECO:0000313" key="3">
    <source>
        <dbReference type="Proteomes" id="UP000235672"/>
    </source>
</evidence>